<comment type="caution">
    <text evidence="2">The sequence shown here is derived from an EMBL/GenBank/DDBJ whole genome shotgun (WGS) entry which is preliminary data.</text>
</comment>
<protein>
    <submittedName>
        <fullName evidence="2">DUF2306 domain-containing protein</fullName>
    </submittedName>
</protein>
<feature type="transmembrane region" description="Helical" evidence="1">
    <location>
        <begin position="82"/>
        <end position="103"/>
    </location>
</feature>
<dbReference type="RefSeq" id="WP_128388974.1">
    <property type="nucleotide sequence ID" value="NZ_SBII01000003.1"/>
</dbReference>
<dbReference type="AlphaFoldDB" id="A0A444HCB5"/>
<feature type="transmembrane region" description="Helical" evidence="1">
    <location>
        <begin position="146"/>
        <end position="163"/>
    </location>
</feature>
<proteinExistence type="predicted"/>
<gene>
    <name evidence="2" type="ORF">EPI11_05635</name>
</gene>
<reference evidence="2 3" key="1">
    <citation type="submission" date="2019-01" db="EMBL/GenBank/DDBJ databases">
        <title>Flavobacterium sp. nov.,isolated from freshwater.</title>
        <authorList>
            <person name="Zhang R."/>
            <person name="Du Z.-J."/>
        </authorList>
    </citation>
    <scope>NUCLEOTIDE SEQUENCE [LARGE SCALE GENOMIC DNA]</scope>
    <source>
        <strain evidence="2 3">1E403</strain>
    </source>
</reference>
<sequence length="203" mass="23795">MKNTTITKNLKLIHGAFILLIAIFFIYENRRFYLLTPEALGKYIDVKWVIVSHIFFGSLALLSGPFLLWEYFRNRFLKTHRLLGKVYVIAILISGLGALYLTFTTGLEVNLPYSFALQIQILVWLISTGFAYWAVRKRKMVQHKEWMARSYIVTLAFLAQAMLFKMPFIIALGFAEFFPTVVWLSWSVPLFLYQFDLSRQQKK</sequence>
<evidence type="ECO:0000256" key="1">
    <source>
        <dbReference type="SAM" id="Phobius"/>
    </source>
</evidence>
<keyword evidence="1" id="KW-0472">Membrane</keyword>
<dbReference type="Pfam" id="PF10067">
    <property type="entry name" value="DUF2306"/>
    <property type="match status" value="1"/>
</dbReference>
<feature type="transmembrane region" description="Helical" evidence="1">
    <location>
        <begin position="115"/>
        <end position="134"/>
    </location>
</feature>
<feature type="transmembrane region" description="Helical" evidence="1">
    <location>
        <begin position="169"/>
        <end position="193"/>
    </location>
</feature>
<evidence type="ECO:0000313" key="3">
    <source>
        <dbReference type="Proteomes" id="UP000287527"/>
    </source>
</evidence>
<dbReference type="Proteomes" id="UP000287527">
    <property type="component" value="Unassembled WGS sequence"/>
</dbReference>
<dbReference type="EMBL" id="SBII01000003">
    <property type="protein sequence ID" value="RWX01437.1"/>
    <property type="molecule type" value="Genomic_DNA"/>
</dbReference>
<keyword evidence="1" id="KW-1133">Transmembrane helix</keyword>
<keyword evidence="3" id="KW-1185">Reference proteome</keyword>
<feature type="transmembrane region" description="Helical" evidence="1">
    <location>
        <begin position="48"/>
        <end position="70"/>
    </location>
</feature>
<evidence type="ECO:0000313" key="2">
    <source>
        <dbReference type="EMBL" id="RWX01437.1"/>
    </source>
</evidence>
<accession>A0A444HCB5</accession>
<feature type="transmembrane region" description="Helical" evidence="1">
    <location>
        <begin position="12"/>
        <end position="28"/>
    </location>
</feature>
<dbReference type="OrthoDB" id="6385003at2"/>
<keyword evidence="1" id="KW-0812">Transmembrane</keyword>
<organism evidence="2 3">
    <name type="scientific">Flavobacterium cerinum</name>
    <dbReference type="NCBI Taxonomy" id="2502784"/>
    <lineage>
        <taxon>Bacteria</taxon>
        <taxon>Pseudomonadati</taxon>
        <taxon>Bacteroidota</taxon>
        <taxon>Flavobacteriia</taxon>
        <taxon>Flavobacteriales</taxon>
        <taxon>Flavobacteriaceae</taxon>
        <taxon>Flavobacterium</taxon>
    </lineage>
</organism>
<name>A0A444HCB5_9FLAO</name>
<dbReference type="InterPro" id="IPR018750">
    <property type="entry name" value="DUF2306_membrane"/>
</dbReference>